<keyword evidence="2" id="KW-0238">DNA-binding</keyword>
<evidence type="ECO:0000256" key="1">
    <source>
        <dbReference type="ARBA" id="ARBA00023015"/>
    </source>
</evidence>
<organism evidence="5 6">
    <name type="scientific">Phaeobacter gallaeciensis</name>
    <dbReference type="NCBI Taxonomy" id="60890"/>
    <lineage>
        <taxon>Bacteria</taxon>
        <taxon>Pseudomonadati</taxon>
        <taxon>Pseudomonadota</taxon>
        <taxon>Alphaproteobacteria</taxon>
        <taxon>Rhodobacterales</taxon>
        <taxon>Roseobacteraceae</taxon>
        <taxon>Phaeobacter</taxon>
    </lineage>
</organism>
<comment type="caution">
    <text evidence="5">The sequence shown here is derived from an EMBL/GenBank/DDBJ whole genome shotgun (WGS) entry which is preliminary data.</text>
</comment>
<reference evidence="5 6" key="1">
    <citation type="submission" date="2018-07" db="EMBL/GenBank/DDBJ databases">
        <title>Modular assembly of carbohydrate-degrading microbial communities in the ocean.</title>
        <authorList>
            <person name="Enke T.N."/>
            <person name="Datta M.S."/>
            <person name="Schwartzman J.A."/>
            <person name="Cermak N."/>
            <person name="Schmitz D.A."/>
            <person name="Barrere J."/>
            <person name="Cordero O.X."/>
        </authorList>
    </citation>
    <scope>NUCLEOTIDE SEQUENCE [LARGE SCALE GENOMIC DNA]</scope>
    <source>
        <strain evidence="5 6">C3M10</strain>
    </source>
</reference>
<dbReference type="InterPro" id="IPR046335">
    <property type="entry name" value="LacI/GalR-like_sensor"/>
</dbReference>
<dbReference type="OrthoDB" id="60111at2"/>
<evidence type="ECO:0000256" key="3">
    <source>
        <dbReference type="ARBA" id="ARBA00023163"/>
    </source>
</evidence>
<feature type="domain" description="HTH lacI-type" evidence="4">
    <location>
        <begin position="14"/>
        <end position="63"/>
    </location>
</feature>
<dbReference type="PROSITE" id="PS50932">
    <property type="entry name" value="HTH_LACI_2"/>
    <property type="match status" value="1"/>
</dbReference>
<dbReference type="RefSeq" id="WP_113823189.1">
    <property type="nucleotide sequence ID" value="NZ_QOCE01000026.1"/>
</dbReference>
<keyword evidence="1" id="KW-0805">Transcription regulation</keyword>
<dbReference type="CDD" id="cd06273">
    <property type="entry name" value="PBP1_LacI-like"/>
    <property type="match status" value="1"/>
</dbReference>
<keyword evidence="3" id="KW-0804">Transcription</keyword>
<evidence type="ECO:0000313" key="6">
    <source>
        <dbReference type="Proteomes" id="UP000252706"/>
    </source>
</evidence>
<dbReference type="Gene3D" id="1.10.260.40">
    <property type="entry name" value="lambda repressor-like DNA-binding domains"/>
    <property type="match status" value="1"/>
</dbReference>
<dbReference type="AlphaFoldDB" id="A0A366X3P0"/>
<dbReference type="Gene3D" id="3.40.50.2300">
    <property type="match status" value="2"/>
</dbReference>
<dbReference type="SUPFAM" id="SSF47413">
    <property type="entry name" value="lambda repressor-like DNA-binding domains"/>
    <property type="match status" value="1"/>
</dbReference>
<dbReference type="PANTHER" id="PTHR30146:SF138">
    <property type="entry name" value="TRANSCRIPTIONAL REGULATORY PROTEIN"/>
    <property type="match status" value="1"/>
</dbReference>
<evidence type="ECO:0000313" key="5">
    <source>
        <dbReference type="EMBL" id="RBW56177.1"/>
    </source>
</evidence>
<dbReference type="InterPro" id="IPR028082">
    <property type="entry name" value="Peripla_BP_I"/>
</dbReference>
<dbReference type="SMART" id="SM00354">
    <property type="entry name" value="HTH_LACI"/>
    <property type="match status" value="1"/>
</dbReference>
<dbReference type="Pfam" id="PF13377">
    <property type="entry name" value="Peripla_BP_3"/>
    <property type="match status" value="1"/>
</dbReference>
<protein>
    <submittedName>
        <fullName evidence="5">Transcriptional regulator</fullName>
    </submittedName>
</protein>
<dbReference type="SUPFAM" id="SSF53822">
    <property type="entry name" value="Periplasmic binding protein-like I"/>
    <property type="match status" value="1"/>
</dbReference>
<evidence type="ECO:0000256" key="2">
    <source>
        <dbReference type="ARBA" id="ARBA00023125"/>
    </source>
</evidence>
<dbReference type="InterPro" id="IPR010982">
    <property type="entry name" value="Lambda_DNA-bd_dom_sf"/>
</dbReference>
<sequence length="345" mass="37350">MVKKQNSRSDIVAVALAANVSASTVSRCFNHPDLVNPTTRRKVDRAVKKLGYIRNRAAQAMHGKRSATIGLIVPTIDHAIFAEVVQAFSTAIEAEGFTTLLASHGYDLTKEYDVLRKLLEHRVDGVALIGLEHSEETFQLLKQQGVPCIAIWNFTEGSKISCVGAENAEAGRLAADHLITLGHREIGTIFPSVAGNDRARDRRDGAMIELEKAGITVPEGWQVESPYNLQQAKQAATELLSLERRPQAMLCGNDVIAQGVIYAAQTLGLHVPDHLSVIGIGDFKGSAEMEPALTTIRIPAQSIGRLAGEEICAAISEDEPALVRHRCELKVLIRATTARSPSVTL</sequence>
<evidence type="ECO:0000259" key="4">
    <source>
        <dbReference type="PROSITE" id="PS50932"/>
    </source>
</evidence>
<dbReference type="PANTHER" id="PTHR30146">
    <property type="entry name" value="LACI-RELATED TRANSCRIPTIONAL REPRESSOR"/>
    <property type="match status" value="1"/>
</dbReference>
<dbReference type="EMBL" id="QOCE01000026">
    <property type="protein sequence ID" value="RBW56177.1"/>
    <property type="molecule type" value="Genomic_DNA"/>
</dbReference>
<dbReference type="CDD" id="cd01392">
    <property type="entry name" value="HTH_LacI"/>
    <property type="match status" value="1"/>
</dbReference>
<dbReference type="Proteomes" id="UP000252706">
    <property type="component" value="Unassembled WGS sequence"/>
</dbReference>
<gene>
    <name evidence="5" type="ORF">DS909_09370</name>
</gene>
<dbReference type="GO" id="GO:0003700">
    <property type="term" value="F:DNA-binding transcription factor activity"/>
    <property type="evidence" value="ECO:0007669"/>
    <property type="project" value="TreeGrafter"/>
</dbReference>
<dbReference type="Pfam" id="PF00356">
    <property type="entry name" value="LacI"/>
    <property type="match status" value="1"/>
</dbReference>
<dbReference type="GO" id="GO:0000976">
    <property type="term" value="F:transcription cis-regulatory region binding"/>
    <property type="evidence" value="ECO:0007669"/>
    <property type="project" value="TreeGrafter"/>
</dbReference>
<accession>A0A366X3P0</accession>
<dbReference type="InterPro" id="IPR000843">
    <property type="entry name" value="HTH_LacI"/>
</dbReference>
<proteinExistence type="predicted"/>
<name>A0A366X3P0_9RHOB</name>